<feature type="transmembrane region" description="Helical" evidence="9">
    <location>
        <begin position="486"/>
        <end position="504"/>
    </location>
</feature>
<keyword evidence="6" id="KW-0653">Protein transport</keyword>
<dbReference type="EMBL" id="MU839028">
    <property type="protein sequence ID" value="KAK1763366.1"/>
    <property type="molecule type" value="Genomic_DNA"/>
</dbReference>
<evidence type="ECO:0000256" key="2">
    <source>
        <dbReference type="ARBA" id="ARBA00008807"/>
    </source>
</evidence>
<feature type="transmembrane region" description="Helical" evidence="9">
    <location>
        <begin position="132"/>
        <end position="150"/>
    </location>
</feature>
<evidence type="ECO:0000256" key="3">
    <source>
        <dbReference type="ARBA" id="ARBA00022448"/>
    </source>
</evidence>
<comment type="similarity">
    <text evidence="2">Belongs to the oligopeptide OPT transporter family.</text>
</comment>
<gene>
    <name evidence="10" type="ORF">QBC33DRAFT_246764</name>
</gene>
<dbReference type="AlphaFoldDB" id="A0AAJ0BSB5"/>
<dbReference type="GO" id="GO:0035673">
    <property type="term" value="F:oligopeptide transmembrane transporter activity"/>
    <property type="evidence" value="ECO:0007669"/>
    <property type="project" value="InterPro"/>
</dbReference>
<evidence type="ECO:0000256" key="7">
    <source>
        <dbReference type="ARBA" id="ARBA00022989"/>
    </source>
</evidence>
<sequence length="797" mass="87626">MPSPVADAVEAEVVSVPSNEVVSVPSHEDNIDEKIHLAVDDEKTGKHGALDTEIKAVPPLYDSENHDKDSDSDDVIIITGADAAAHLLPLRDDGEPALTFRSLFLATGLSGFQAVMTQIYNFKPTPVDISGTFIVLIAYFLGKAWAAFLPRGDRFEARWREKGGLGKPPRWIRLLSLFNPGPWNLKEHAICAITATSASNASVSVTVFAAQDLFYDLPVSATTVILSVISIGLFGYGICGVMRPIGVWHVDAVYWGTLPTVKTLQGLHWQDVKNSKPLRFFWYSFAAMSVYEFFPAYIFPWLNSVSIPCLAAMHATGAKAAVLTNIFGGANNNEGLGLFSLSFDWQYITSFNTSLPLKLQAHAAVGYLACFAAMLGIYYTNAWESKSQPFMSTRLRSEDGSTYPITKVFTGGVLNKEALAKYGIPRLTGSFAYAMFMANAAIGALVAHCFLFWGGDVARAYKSAKSGRYDDRHHAHMAANYKETPWWWYVAVLVISFVLGLVVVTKENITLPVWAYIVSLLLGIFIAPFSTILFSRYGNGIATNNLSKMLAGLMIPDRPVGNMYFAAWSHNVISNAVSLSNDLKMGEYLKIPPRVMFLTQIYGTILGGFVNYAVMISIVAGNRELLTDSNGNSSWSGATIQSYNTNASSWALAGYLYKPGRMYEMVPIGLGIGAGVVVLHRIFVYFVPKIRGFATTEINMPQFIQYAGYIPYNASQTCVIFSQILTGFFTQFYLRNYRPRIFKDYSYLVTGAFDGASLAVLFILSFAVFGAGGPSVPFPTWWGNNEDGFYDHCPVAE</sequence>
<dbReference type="GO" id="GO:0016020">
    <property type="term" value="C:membrane"/>
    <property type="evidence" value="ECO:0007669"/>
    <property type="project" value="UniProtKB-SubCell"/>
</dbReference>
<evidence type="ECO:0000256" key="8">
    <source>
        <dbReference type="ARBA" id="ARBA00023136"/>
    </source>
</evidence>
<feature type="transmembrane region" description="Helical" evidence="9">
    <location>
        <begin position="513"/>
        <end position="534"/>
    </location>
</feature>
<keyword evidence="3" id="KW-0813">Transport</keyword>
<keyword evidence="7 9" id="KW-1133">Transmembrane helix</keyword>
<comment type="caution">
    <text evidence="10">The sequence shown here is derived from an EMBL/GenBank/DDBJ whole genome shotgun (WGS) entry which is preliminary data.</text>
</comment>
<feature type="transmembrane region" description="Helical" evidence="9">
    <location>
        <begin position="359"/>
        <end position="379"/>
    </location>
</feature>
<feature type="transmembrane region" description="Helical" evidence="9">
    <location>
        <begin position="280"/>
        <end position="298"/>
    </location>
</feature>
<dbReference type="Pfam" id="PF03169">
    <property type="entry name" value="OPT"/>
    <property type="match status" value="1"/>
</dbReference>
<dbReference type="RefSeq" id="XP_060279579.1">
    <property type="nucleotide sequence ID" value="XM_060422961.1"/>
</dbReference>
<feature type="transmembrane region" description="Helical" evidence="9">
    <location>
        <begin position="665"/>
        <end position="687"/>
    </location>
</feature>
<feature type="transmembrane region" description="Helical" evidence="9">
    <location>
        <begin position="745"/>
        <end position="769"/>
    </location>
</feature>
<dbReference type="PANTHER" id="PTHR22601">
    <property type="entry name" value="ISP4 LIKE PROTEIN"/>
    <property type="match status" value="1"/>
</dbReference>
<evidence type="ECO:0000313" key="11">
    <source>
        <dbReference type="Proteomes" id="UP001244011"/>
    </source>
</evidence>
<evidence type="ECO:0000313" key="10">
    <source>
        <dbReference type="EMBL" id="KAK1763366.1"/>
    </source>
</evidence>
<evidence type="ECO:0000256" key="4">
    <source>
        <dbReference type="ARBA" id="ARBA00022692"/>
    </source>
</evidence>
<keyword evidence="4 9" id="KW-0812">Transmembrane</keyword>
<organism evidence="10 11">
    <name type="scientific">Phialemonium atrogriseum</name>
    <dbReference type="NCBI Taxonomy" id="1093897"/>
    <lineage>
        <taxon>Eukaryota</taxon>
        <taxon>Fungi</taxon>
        <taxon>Dikarya</taxon>
        <taxon>Ascomycota</taxon>
        <taxon>Pezizomycotina</taxon>
        <taxon>Sordariomycetes</taxon>
        <taxon>Sordariomycetidae</taxon>
        <taxon>Cephalothecales</taxon>
        <taxon>Cephalothecaceae</taxon>
        <taxon>Phialemonium</taxon>
    </lineage>
</organism>
<keyword evidence="8 9" id="KW-0472">Membrane</keyword>
<dbReference type="GeneID" id="85306148"/>
<keyword evidence="5" id="KW-0571">Peptide transport</keyword>
<evidence type="ECO:0000256" key="1">
    <source>
        <dbReference type="ARBA" id="ARBA00004141"/>
    </source>
</evidence>
<feature type="transmembrane region" description="Helical" evidence="9">
    <location>
        <begin position="217"/>
        <end position="239"/>
    </location>
</feature>
<feature type="transmembrane region" description="Helical" evidence="9">
    <location>
        <begin position="431"/>
        <end position="453"/>
    </location>
</feature>
<dbReference type="NCBIfam" id="TIGR00728">
    <property type="entry name" value="OPT_sfam"/>
    <property type="match status" value="1"/>
</dbReference>
<feature type="transmembrane region" description="Helical" evidence="9">
    <location>
        <begin position="595"/>
        <end position="620"/>
    </location>
</feature>
<dbReference type="InterPro" id="IPR004813">
    <property type="entry name" value="OPT"/>
</dbReference>
<evidence type="ECO:0000256" key="6">
    <source>
        <dbReference type="ARBA" id="ARBA00022927"/>
    </source>
</evidence>
<accession>A0AAJ0BSB5</accession>
<protein>
    <submittedName>
        <fullName evidence="10">OPT oligopeptide transporter</fullName>
    </submittedName>
</protein>
<dbReference type="GO" id="GO:0015031">
    <property type="term" value="P:protein transport"/>
    <property type="evidence" value="ECO:0007669"/>
    <property type="project" value="UniProtKB-KW"/>
</dbReference>
<proteinExistence type="inferred from homology"/>
<reference evidence="10" key="1">
    <citation type="submission" date="2023-06" db="EMBL/GenBank/DDBJ databases">
        <title>Genome-scale phylogeny and comparative genomics of the fungal order Sordariales.</title>
        <authorList>
            <consortium name="Lawrence Berkeley National Laboratory"/>
            <person name="Hensen N."/>
            <person name="Bonometti L."/>
            <person name="Westerberg I."/>
            <person name="Brannstrom I.O."/>
            <person name="Guillou S."/>
            <person name="Cros-Aarteil S."/>
            <person name="Calhoun S."/>
            <person name="Haridas S."/>
            <person name="Kuo A."/>
            <person name="Mondo S."/>
            <person name="Pangilinan J."/>
            <person name="Riley R."/>
            <person name="Labutti K."/>
            <person name="Andreopoulos B."/>
            <person name="Lipzen A."/>
            <person name="Chen C."/>
            <person name="Yanf M."/>
            <person name="Daum C."/>
            <person name="Ng V."/>
            <person name="Clum A."/>
            <person name="Steindorff A."/>
            <person name="Ohm R."/>
            <person name="Martin F."/>
            <person name="Silar P."/>
            <person name="Natvig D."/>
            <person name="Lalanne C."/>
            <person name="Gautier V."/>
            <person name="Ament-Velasquez S.L."/>
            <person name="Kruys A."/>
            <person name="Hutchinson M.I."/>
            <person name="Powell A.J."/>
            <person name="Barry K."/>
            <person name="Miller A.N."/>
            <person name="Grigoriev I.V."/>
            <person name="Debuchy R."/>
            <person name="Gladieux P."/>
            <person name="Thoren M.H."/>
            <person name="Johannesson H."/>
        </authorList>
    </citation>
    <scope>NUCLEOTIDE SEQUENCE</scope>
    <source>
        <strain evidence="10">8032-3</strain>
    </source>
</reference>
<evidence type="ECO:0000256" key="5">
    <source>
        <dbReference type="ARBA" id="ARBA00022856"/>
    </source>
</evidence>
<keyword evidence="11" id="KW-1185">Reference proteome</keyword>
<name>A0AAJ0BSB5_9PEZI</name>
<dbReference type="Proteomes" id="UP001244011">
    <property type="component" value="Unassembled WGS sequence"/>
</dbReference>
<evidence type="ECO:0000256" key="9">
    <source>
        <dbReference type="SAM" id="Phobius"/>
    </source>
</evidence>
<comment type="subcellular location">
    <subcellularLocation>
        <location evidence="1">Membrane</location>
        <topology evidence="1">Multi-pass membrane protein</topology>
    </subcellularLocation>
</comment>
<dbReference type="InterPro" id="IPR004648">
    <property type="entry name" value="Oligpept_transpt"/>
</dbReference>